<sequence length="60" mass="6880">MFLTGARLKELVPVIKGIVKLQYDTKFKYTRYCHAYSNNSAYYAAKCGAQALLRQEAEFP</sequence>
<comment type="caution">
    <text evidence="1">The sequence shown here is derived from an EMBL/GenBank/DDBJ whole genome shotgun (WGS) entry which is preliminary data.</text>
</comment>
<dbReference type="EMBL" id="JAJJMB010007553">
    <property type="protein sequence ID" value="KAI3930018.1"/>
    <property type="molecule type" value="Genomic_DNA"/>
</dbReference>
<evidence type="ECO:0000313" key="1">
    <source>
        <dbReference type="EMBL" id="KAI3930018.1"/>
    </source>
</evidence>
<feature type="non-terminal residue" evidence="1">
    <location>
        <position position="60"/>
    </location>
</feature>
<name>A0AAD4T2F6_9MAGN</name>
<proteinExistence type="predicted"/>
<accession>A0AAD4T2F6</accession>
<protein>
    <submittedName>
        <fullName evidence="1">Uncharacterized protein</fullName>
    </submittedName>
</protein>
<organism evidence="1 2">
    <name type="scientific">Papaver atlanticum</name>
    <dbReference type="NCBI Taxonomy" id="357466"/>
    <lineage>
        <taxon>Eukaryota</taxon>
        <taxon>Viridiplantae</taxon>
        <taxon>Streptophyta</taxon>
        <taxon>Embryophyta</taxon>
        <taxon>Tracheophyta</taxon>
        <taxon>Spermatophyta</taxon>
        <taxon>Magnoliopsida</taxon>
        <taxon>Ranunculales</taxon>
        <taxon>Papaveraceae</taxon>
        <taxon>Papaveroideae</taxon>
        <taxon>Papaver</taxon>
    </lineage>
</organism>
<evidence type="ECO:0000313" key="2">
    <source>
        <dbReference type="Proteomes" id="UP001202328"/>
    </source>
</evidence>
<dbReference type="AlphaFoldDB" id="A0AAD4T2F6"/>
<dbReference type="Proteomes" id="UP001202328">
    <property type="component" value="Unassembled WGS sequence"/>
</dbReference>
<reference evidence="1" key="1">
    <citation type="submission" date="2022-04" db="EMBL/GenBank/DDBJ databases">
        <title>A functionally conserved STORR gene fusion in Papaver species that diverged 16.8 million years ago.</title>
        <authorList>
            <person name="Catania T."/>
        </authorList>
    </citation>
    <scope>NUCLEOTIDE SEQUENCE</scope>
    <source>
        <strain evidence="1">S-188037</strain>
    </source>
</reference>
<gene>
    <name evidence="1" type="ORF">MKW98_004172</name>
</gene>
<keyword evidence="2" id="KW-1185">Reference proteome</keyword>